<dbReference type="AlphaFoldDB" id="W7A764"/>
<gene>
    <name evidence="2" type="ORF">C922_04597</name>
</gene>
<evidence type="ECO:0000313" key="3">
    <source>
        <dbReference type="Proteomes" id="UP000030640"/>
    </source>
</evidence>
<feature type="signal peptide" evidence="1">
    <location>
        <begin position="1"/>
        <end position="19"/>
    </location>
</feature>
<dbReference type="RefSeq" id="XP_008818398.1">
    <property type="nucleotide sequence ID" value="XM_008820176.1"/>
</dbReference>
<evidence type="ECO:0000313" key="2">
    <source>
        <dbReference type="EMBL" id="EUD64969.1"/>
    </source>
</evidence>
<organism evidence="2 3">
    <name type="scientific">Plasmodium inui San Antonio 1</name>
    <dbReference type="NCBI Taxonomy" id="1237626"/>
    <lineage>
        <taxon>Eukaryota</taxon>
        <taxon>Sar</taxon>
        <taxon>Alveolata</taxon>
        <taxon>Apicomplexa</taxon>
        <taxon>Aconoidasida</taxon>
        <taxon>Haemosporida</taxon>
        <taxon>Plasmodiidae</taxon>
        <taxon>Plasmodium</taxon>
        <taxon>Plasmodium (Plasmodium)</taxon>
    </lineage>
</organism>
<protein>
    <submittedName>
        <fullName evidence="2">Uncharacterized protein</fullName>
    </submittedName>
</protein>
<dbReference type="GeneID" id="20039871"/>
<feature type="chain" id="PRO_5004890485" evidence="1">
    <location>
        <begin position="20"/>
        <end position="228"/>
    </location>
</feature>
<keyword evidence="3" id="KW-1185">Reference proteome</keyword>
<accession>W7A764</accession>
<reference evidence="2 3" key="1">
    <citation type="submission" date="2013-02" db="EMBL/GenBank/DDBJ databases">
        <title>The Genome Sequence of Plasmodium inui San Antonio 1.</title>
        <authorList>
            <consortium name="The Broad Institute Genome Sequencing Platform"/>
            <consortium name="The Broad Institute Genome Sequencing Center for Infectious Disease"/>
            <person name="Neafsey D."/>
            <person name="Cheeseman I."/>
            <person name="Volkman S."/>
            <person name="Adams J."/>
            <person name="Walker B."/>
            <person name="Young S.K."/>
            <person name="Zeng Q."/>
            <person name="Gargeya S."/>
            <person name="Fitzgerald M."/>
            <person name="Haas B."/>
            <person name="Abouelleil A."/>
            <person name="Alvarado L."/>
            <person name="Arachchi H.M."/>
            <person name="Berlin A.M."/>
            <person name="Chapman S.B."/>
            <person name="Dewar J."/>
            <person name="Goldberg J."/>
            <person name="Griggs A."/>
            <person name="Gujja S."/>
            <person name="Hansen M."/>
            <person name="Howarth C."/>
            <person name="Imamovic A."/>
            <person name="Larimer J."/>
            <person name="McCowan C."/>
            <person name="Murphy C."/>
            <person name="Neiman D."/>
            <person name="Pearson M."/>
            <person name="Priest M."/>
            <person name="Roberts A."/>
            <person name="Saif S."/>
            <person name="Shea T."/>
            <person name="Sisk P."/>
            <person name="Sykes S."/>
            <person name="Wortman J."/>
            <person name="Nusbaum C."/>
            <person name="Birren B."/>
        </authorList>
    </citation>
    <scope>NUCLEOTIDE SEQUENCE [LARGE SCALE GENOMIC DNA]</scope>
    <source>
        <strain evidence="2 3">San Antonio 1</strain>
    </source>
</reference>
<dbReference type="Proteomes" id="UP000030640">
    <property type="component" value="Unassembled WGS sequence"/>
</dbReference>
<keyword evidence="1" id="KW-0732">Signal</keyword>
<evidence type="ECO:0000256" key="1">
    <source>
        <dbReference type="SAM" id="SignalP"/>
    </source>
</evidence>
<proteinExistence type="predicted"/>
<sequence>MRNRVYVALLCNLLLSSLDKTPYYLSDIKKKESFEFILRMKEKLNQISKMSEQQYAQADKGYDEVKTCIARIAKLKDENSVGDVIKQPNDKSGQVQNVTLYIYKKEAQKVLRTGNKIENSKIIRESNKIGLFYKNMKDAYQSVLSIFKYSHDIDEKQRESRKISENANGSYLNNMALDEFKGRLNNVKSKQIAITIEIDNAATLLQSLNKIKSDNKNYDRILEEAVSQ</sequence>
<dbReference type="EMBL" id="KI965485">
    <property type="protein sequence ID" value="EUD64969.1"/>
    <property type="molecule type" value="Genomic_DNA"/>
</dbReference>
<name>W7A764_9APIC</name>
<dbReference type="VEuPathDB" id="PlasmoDB:C922_04597"/>